<protein>
    <submittedName>
        <fullName evidence="2">Uncharacterized protein</fullName>
    </submittedName>
</protein>
<evidence type="ECO:0000256" key="1">
    <source>
        <dbReference type="SAM" id="MobiDB-lite"/>
    </source>
</evidence>
<dbReference type="OrthoDB" id="3539922at2759"/>
<feature type="compositionally biased region" description="Basic and acidic residues" evidence="1">
    <location>
        <begin position="22"/>
        <end position="34"/>
    </location>
</feature>
<dbReference type="AlphaFoldDB" id="A0A2L2TSA8"/>
<dbReference type="EMBL" id="LN649231">
    <property type="protein sequence ID" value="CEI68177.1"/>
    <property type="molecule type" value="Genomic_DNA"/>
</dbReference>
<organism evidence="2 3">
    <name type="scientific">Fusarium venenatum</name>
    <dbReference type="NCBI Taxonomy" id="56646"/>
    <lineage>
        <taxon>Eukaryota</taxon>
        <taxon>Fungi</taxon>
        <taxon>Dikarya</taxon>
        <taxon>Ascomycota</taxon>
        <taxon>Pezizomycotina</taxon>
        <taxon>Sordariomycetes</taxon>
        <taxon>Hypocreomycetidae</taxon>
        <taxon>Hypocreales</taxon>
        <taxon>Nectriaceae</taxon>
        <taxon>Fusarium</taxon>
    </lineage>
</organism>
<feature type="region of interest" description="Disordered" evidence="1">
    <location>
        <begin position="1"/>
        <end position="113"/>
    </location>
</feature>
<name>A0A2L2TSA8_9HYPO</name>
<reference evidence="3" key="1">
    <citation type="submission" date="2014-10" db="EMBL/GenBank/DDBJ databases">
        <authorList>
            <person name="King R."/>
        </authorList>
    </citation>
    <scope>NUCLEOTIDE SEQUENCE [LARGE SCALE GENOMIC DNA]</scope>
    <source>
        <strain evidence="3">A3/5</strain>
    </source>
</reference>
<feature type="compositionally biased region" description="Basic residues" evidence="1">
    <location>
        <begin position="9"/>
        <end position="21"/>
    </location>
</feature>
<dbReference type="Proteomes" id="UP000245910">
    <property type="component" value="Chromosome III"/>
</dbReference>
<evidence type="ECO:0000313" key="2">
    <source>
        <dbReference type="EMBL" id="CEI68177.1"/>
    </source>
</evidence>
<keyword evidence="3" id="KW-1185">Reference proteome</keyword>
<feature type="compositionally biased region" description="Polar residues" evidence="1">
    <location>
        <begin position="69"/>
        <end position="94"/>
    </location>
</feature>
<accession>A0A2L2TSA8</accession>
<proteinExistence type="predicted"/>
<dbReference type="STRING" id="56646.A0A2L2TSA8"/>
<evidence type="ECO:0000313" key="3">
    <source>
        <dbReference type="Proteomes" id="UP000245910"/>
    </source>
</evidence>
<sequence length="182" mass="20036">MDCLDHQQGRSRRFKQGRRYHHPPDDKDESDHHTYGKPLYDSVRGRHQRPRGCEHVNGRPSLETLISEAHSQTKSSHYQRLHNSASARSSQTSGHRAVSTAKKRSKSEHAVGKGIRTGAEVAFRIRNDRGSWVGEKGIKVASAAIASATIDFMLGADPKKHSLAHIAVSMVEGVVTDGITNG</sequence>